<dbReference type="Proteomes" id="UP000037397">
    <property type="component" value="Unassembled WGS sequence"/>
</dbReference>
<name>A0A0L6CMC5_9MICO</name>
<dbReference type="OrthoDB" id="214150at2"/>
<comment type="caution">
    <text evidence="1">The sequence shown here is derived from an EMBL/GenBank/DDBJ whole genome shotgun (WGS) entry which is preliminary data.</text>
</comment>
<reference evidence="2" key="1">
    <citation type="submission" date="2015-03" db="EMBL/GenBank/DDBJ databases">
        <title>Luteipulveratus halotolerans sp. nov., a novel actinobacterium (Dermacoccaceae) from Sarawak, Malaysia.</title>
        <authorList>
            <person name="Juboi H."/>
            <person name="Basik A."/>
            <person name="Shamsul S.S."/>
            <person name="Arnold P."/>
            <person name="Schmitt E.K."/>
            <person name="Sanglier J.-J."/>
            <person name="Yeo T."/>
        </authorList>
    </citation>
    <scope>NUCLEOTIDE SEQUENCE [LARGE SCALE GENOMIC DNA]</scope>
    <source>
        <strain evidence="2">C296001</strain>
    </source>
</reference>
<protein>
    <recommendedName>
        <fullName evidence="3">Bacteriocin-protection, YdeI or OmpD-Associated</fullName>
    </recommendedName>
</protein>
<dbReference type="RefSeq" id="WP_050671416.1">
    <property type="nucleotide sequence ID" value="NZ_LAIR01000002.1"/>
</dbReference>
<evidence type="ECO:0000313" key="2">
    <source>
        <dbReference type="Proteomes" id="UP000037397"/>
    </source>
</evidence>
<evidence type="ECO:0008006" key="3">
    <source>
        <dbReference type="Google" id="ProtNLM"/>
    </source>
</evidence>
<evidence type="ECO:0000313" key="1">
    <source>
        <dbReference type="EMBL" id="KNX38884.1"/>
    </source>
</evidence>
<accession>A0A0L6CMC5</accession>
<sequence>MADTSRRTRPDQPMPADIAEALDEHGLREAYDARPAYQRNDYLGWIGKAKQDDTRRKRLDQMLDELREGGVYMGMAHAPSRIARENG</sequence>
<dbReference type="PATRIC" id="fig|1631356.3.peg.4000"/>
<dbReference type="AlphaFoldDB" id="A0A0L6CMC5"/>
<proteinExistence type="predicted"/>
<dbReference type="EMBL" id="LAIR01000002">
    <property type="protein sequence ID" value="KNX38884.1"/>
    <property type="molecule type" value="Genomic_DNA"/>
</dbReference>
<dbReference type="STRING" id="1631356.VV01_19915"/>
<gene>
    <name evidence="1" type="ORF">VV01_19915</name>
</gene>
<keyword evidence="2" id="KW-1185">Reference proteome</keyword>
<dbReference type="Pfam" id="PF13376">
    <property type="entry name" value="OmdA"/>
    <property type="match status" value="1"/>
</dbReference>
<organism evidence="1 2">
    <name type="scientific">Luteipulveratus halotolerans</name>
    <dbReference type="NCBI Taxonomy" id="1631356"/>
    <lineage>
        <taxon>Bacteria</taxon>
        <taxon>Bacillati</taxon>
        <taxon>Actinomycetota</taxon>
        <taxon>Actinomycetes</taxon>
        <taxon>Micrococcales</taxon>
        <taxon>Dermacoccaceae</taxon>
        <taxon>Luteipulveratus</taxon>
    </lineage>
</organism>